<gene>
    <name evidence="2" type="ORF">ANCCEY_02173</name>
</gene>
<evidence type="ECO:0000313" key="2">
    <source>
        <dbReference type="EMBL" id="EPB78783.1"/>
    </source>
</evidence>
<evidence type="ECO:0000313" key="3">
    <source>
        <dbReference type="Proteomes" id="UP000054495"/>
    </source>
</evidence>
<feature type="compositionally biased region" description="Polar residues" evidence="1">
    <location>
        <begin position="624"/>
        <end position="634"/>
    </location>
</feature>
<dbReference type="AlphaFoldDB" id="A0A0D6M5N9"/>
<protein>
    <submittedName>
        <fullName evidence="2">Uncharacterized protein</fullName>
    </submittedName>
</protein>
<proteinExistence type="predicted"/>
<dbReference type="Proteomes" id="UP000054495">
    <property type="component" value="Unassembled WGS sequence"/>
</dbReference>
<feature type="compositionally biased region" description="Basic and acidic residues" evidence="1">
    <location>
        <begin position="566"/>
        <end position="602"/>
    </location>
</feature>
<feature type="compositionally biased region" description="Basic residues" evidence="1">
    <location>
        <begin position="603"/>
        <end position="618"/>
    </location>
</feature>
<feature type="region of interest" description="Disordered" evidence="1">
    <location>
        <begin position="410"/>
        <end position="637"/>
    </location>
</feature>
<feature type="compositionally biased region" description="Basic and acidic residues" evidence="1">
    <location>
        <begin position="475"/>
        <end position="486"/>
    </location>
</feature>
<dbReference type="InterPro" id="IPR036322">
    <property type="entry name" value="WD40_repeat_dom_sf"/>
</dbReference>
<reference evidence="2 3" key="1">
    <citation type="submission" date="2013-05" db="EMBL/GenBank/DDBJ databases">
        <title>Draft genome of the parasitic nematode Anyclostoma ceylanicum.</title>
        <authorList>
            <person name="Mitreva M."/>
        </authorList>
    </citation>
    <scope>NUCLEOTIDE SEQUENCE [LARGE SCALE GENOMIC DNA]</scope>
</reference>
<evidence type="ECO:0000256" key="1">
    <source>
        <dbReference type="SAM" id="MobiDB-lite"/>
    </source>
</evidence>
<sequence>MLSDVTLHSLVIEPKKPPVVQYSEASTMTDDVKTEDKEVDPMERRSIAIGTEMEEAKASAEGVTISEQTITLFESMIRDSATSRIYDRLLPFHTTSLVQLQPIRTYSVSILSAQTLPVVSISCGSAGRSAILIGESDHETWCSHEGKVIISQRSKATSIPLAVCPSSSSWSPQGVLAVGDVAGDVHIVIGETIIGASKVHSLAVSSLEWTSSSHLVSGGADGNIIISQLKGTALENVKTVRLSVSDLPRWIRKSSSSAKSISIVSMARCGSEMCVATETGGLWIVSLPDLRLKTVPNEPLAIHTVAYAAPFIAVSGDEESTSLMNSDGTFIESFALAGNQMCTVDEFLIFSDGARVLIYDVTTGKIVLDEKRTMRGLCATPQNDVLVLSDNELKRRKEISLQDKPVEGLEEKEVIKIDTTPPSDGKSRTNPVTSSARSEGSSQSAKSMESSYSERKSSEKGEKKKPTVDNLVRTRYVEMSDSERETLANSAKGGQSIEAKDILPSISLEERSERAAASLPQEEIASPSSISVSMPRMRIPRVPRKPAAAPDQIQPSGSDEAAQKSGSEEKIKAGSQEKDRGSRGSKDRGASKEKSDSKESSKQKSKSGSKTSSKKGSKQKTPAAKSTSGWTFKNQQEKVPCFQERSKIGEVQDPAGCPRSEITVITDWVTRSNCGGNRLLMPDARLIADALAGEKPSFCLSSPGHDWPHLRNDTAD</sequence>
<dbReference type="EMBL" id="KE124806">
    <property type="protein sequence ID" value="EPB78783.1"/>
    <property type="molecule type" value="Genomic_DNA"/>
</dbReference>
<accession>A0A0D6M5N9</accession>
<name>A0A0D6M5N9_9BILA</name>
<organism evidence="2 3">
    <name type="scientific">Ancylostoma ceylanicum</name>
    <dbReference type="NCBI Taxonomy" id="53326"/>
    <lineage>
        <taxon>Eukaryota</taxon>
        <taxon>Metazoa</taxon>
        <taxon>Ecdysozoa</taxon>
        <taxon>Nematoda</taxon>
        <taxon>Chromadorea</taxon>
        <taxon>Rhabditida</taxon>
        <taxon>Rhabditina</taxon>
        <taxon>Rhabditomorpha</taxon>
        <taxon>Strongyloidea</taxon>
        <taxon>Ancylostomatidae</taxon>
        <taxon>Ancylostomatinae</taxon>
        <taxon>Ancylostoma</taxon>
    </lineage>
</organism>
<keyword evidence="3" id="KW-1185">Reference proteome</keyword>
<feature type="compositionally biased region" description="Low complexity" evidence="1">
    <location>
        <begin position="434"/>
        <end position="451"/>
    </location>
</feature>
<dbReference type="SUPFAM" id="SSF50978">
    <property type="entry name" value="WD40 repeat-like"/>
    <property type="match status" value="1"/>
</dbReference>
<feature type="compositionally biased region" description="Basic and acidic residues" evidence="1">
    <location>
        <begin position="452"/>
        <end position="467"/>
    </location>
</feature>
<dbReference type="InterPro" id="IPR015943">
    <property type="entry name" value="WD40/YVTN_repeat-like_dom_sf"/>
</dbReference>
<dbReference type="Gene3D" id="2.130.10.10">
    <property type="entry name" value="YVTN repeat-like/Quinoprotein amine dehydrogenase"/>
    <property type="match status" value="1"/>
</dbReference>